<dbReference type="EMBL" id="JACHOP010000022">
    <property type="protein sequence ID" value="MBB5759356.1"/>
    <property type="molecule type" value="Genomic_DNA"/>
</dbReference>
<dbReference type="AlphaFoldDB" id="A0A840ZP06"/>
<feature type="repeat" description="ANK" evidence="3">
    <location>
        <begin position="121"/>
        <end position="153"/>
    </location>
</feature>
<dbReference type="Proteomes" id="UP000583454">
    <property type="component" value="Unassembled WGS sequence"/>
</dbReference>
<keyword evidence="1" id="KW-0677">Repeat</keyword>
<evidence type="ECO:0000256" key="3">
    <source>
        <dbReference type="PROSITE-ProRule" id="PRU00023"/>
    </source>
</evidence>
<dbReference type="Gene3D" id="1.25.40.20">
    <property type="entry name" value="Ankyrin repeat-containing domain"/>
    <property type="match status" value="1"/>
</dbReference>
<dbReference type="SUPFAM" id="SSF48403">
    <property type="entry name" value="Ankyrin repeat"/>
    <property type="match status" value="1"/>
</dbReference>
<accession>A0A840ZP06</accession>
<dbReference type="RefSeq" id="WP_183572326.1">
    <property type="nucleotide sequence ID" value="NZ_JACHOP010000022.1"/>
</dbReference>
<feature type="repeat" description="ANK" evidence="3">
    <location>
        <begin position="55"/>
        <end position="87"/>
    </location>
</feature>
<name>A0A840ZP06_9HYPH</name>
<dbReference type="PANTHER" id="PTHR24171">
    <property type="entry name" value="ANKYRIN REPEAT DOMAIN-CONTAINING PROTEIN 39-RELATED"/>
    <property type="match status" value="1"/>
</dbReference>
<gene>
    <name evidence="4" type="ORF">HNR00_004090</name>
</gene>
<protein>
    <recommendedName>
        <fullName evidence="6">Ankyrin repeat domain-containing protein</fullName>
    </recommendedName>
</protein>
<dbReference type="SMART" id="SM00248">
    <property type="entry name" value="ANK"/>
    <property type="match status" value="3"/>
</dbReference>
<dbReference type="PROSITE" id="PS50297">
    <property type="entry name" value="ANK_REP_REGION"/>
    <property type="match status" value="2"/>
</dbReference>
<evidence type="ECO:0008006" key="6">
    <source>
        <dbReference type="Google" id="ProtNLM"/>
    </source>
</evidence>
<dbReference type="InterPro" id="IPR002110">
    <property type="entry name" value="Ankyrin_rpt"/>
</dbReference>
<sequence>MQADPPADSPLSSPTLDDETIAFAGRVFQYARMGHAEELAGLFAQGLPANLRNDKGDSLLMLAAYNGHAETARVVLEAGGDPELANDRGQTPLAGAAFKGEAGIVELLLDHGAQVDGAGDGARTALMVAAMFDRVAICELLLARGADPARRDASGLSAAELARQMGATETPALLERAGG</sequence>
<keyword evidence="5" id="KW-1185">Reference proteome</keyword>
<keyword evidence="2 3" id="KW-0040">ANK repeat</keyword>
<proteinExistence type="predicted"/>
<evidence type="ECO:0000256" key="1">
    <source>
        <dbReference type="ARBA" id="ARBA00022737"/>
    </source>
</evidence>
<evidence type="ECO:0000256" key="2">
    <source>
        <dbReference type="ARBA" id="ARBA00023043"/>
    </source>
</evidence>
<evidence type="ECO:0000313" key="4">
    <source>
        <dbReference type="EMBL" id="MBB5759356.1"/>
    </source>
</evidence>
<evidence type="ECO:0000313" key="5">
    <source>
        <dbReference type="Proteomes" id="UP000583454"/>
    </source>
</evidence>
<dbReference type="GO" id="GO:0085020">
    <property type="term" value="P:protein K6-linked ubiquitination"/>
    <property type="evidence" value="ECO:0007669"/>
    <property type="project" value="TreeGrafter"/>
</dbReference>
<organism evidence="4 5">
    <name type="scientific">Methylorubrum rhodinum</name>
    <dbReference type="NCBI Taxonomy" id="29428"/>
    <lineage>
        <taxon>Bacteria</taxon>
        <taxon>Pseudomonadati</taxon>
        <taxon>Pseudomonadota</taxon>
        <taxon>Alphaproteobacteria</taxon>
        <taxon>Hyphomicrobiales</taxon>
        <taxon>Methylobacteriaceae</taxon>
        <taxon>Methylorubrum</taxon>
    </lineage>
</organism>
<comment type="caution">
    <text evidence="4">The sequence shown here is derived from an EMBL/GenBank/DDBJ whole genome shotgun (WGS) entry which is preliminary data.</text>
</comment>
<dbReference type="PROSITE" id="PS50088">
    <property type="entry name" value="ANK_REPEAT"/>
    <property type="match status" value="3"/>
</dbReference>
<dbReference type="PANTHER" id="PTHR24171:SF8">
    <property type="entry name" value="BRCA1-ASSOCIATED RING DOMAIN PROTEIN 1"/>
    <property type="match status" value="1"/>
</dbReference>
<reference evidence="4 5" key="1">
    <citation type="submission" date="2020-08" db="EMBL/GenBank/DDBJ databases">
        <title>Genomic Encyclopedia of Type Strains, Phase IV (KMG-IV): sequencing the most valuable type-strain genomes for metagenomic binning, comparative biology and taxonomic classification.</title>
        <authorList>
            <person name="Goeker M."/>
        </authorList>
    </citation>
    <scope>NUCLEOTIDE SEQUENCE [LARGE SCALE GENOMIC DNA]</scope>
    <source>
        <strain evidence="4 5">DSM 2163</strain>
    </source>
</reference>
<dbReference type="PRINTS" id="PR01415">
    <property type="entry name" value="ANKYRIN"/>
</dbReference>
<dbReference type="GO" id="GO:0004842">
    <property type="term" value="F:ubiquitin-protein transferase activity"/>
    <property type="evidence" value="ECO:0007669"/>
    <property type="project" value="TreeGrafter"/>
</dbReference>
<dbReference type="InterPro" id="IPR036770">
    <property type="entry name" value="Ankyrin_rpt-contain_sf"/>
</dbReference>
<feature type="repeat" description="ANK" evidence="3">
    <location>
        <begin position="88"/>
        <end position="120"/>
    </location>
</feature>
<dbReference type="Pfam" id="PF12796">
    <property type="entry name" value="Ank_2"/>
    <property type="match status" value="1"/>
</dbReference>